<name>A0ABW4IKN8_9ACTN</name>
<dbReference type="RefSeq" id="WP_381078670.1">
    <property type="nucleotide sequence ID" value="NZ_JBHUDX010000011.1"/>
</dbReference>
<reference evidence="2" key="1">
    <citation type="journal article" date="2019" name="Int. J. Syst. Evol. Microbiol.">
        <title>The Global Catalogue of Microorganisms (GCM) 10K type strain sequencing project: providing services to taxonomists for standard genome sequencing and annotation.</title>
        <authorList>
            <consortium name="The Broad Institute Genomics Platform"/>
            <consortium name="The Broad Institute Genome Sequencing Center for Infectious Disease"/>
            <person name="Wu L."/>
            <person name="Ma J."/>
        </authorList>
    </citation>
    <scope>NUCLEOTIDE SEQUENCE [LARGE SCALE GENOMIC DNA]</scope>
    <source>
        <strain evidence="2">CGMCC 1.12470</strain>
    </source>
</reference>
<dbReference type="Proteomes" id="UP001597261">
    <property type="component" value="Unassembled WGS sequence"/>
</dbReference>
<evidence type="ECO:0000313" key="2">
    <source>
        <dbReference type="Proteomes" id="UP001597261"/>
    </source>
</evidence>
<accession>A0ABW4IKN8</accession>
<evidence type="ECO:0000313" key="1">
    <source>
        <dbReference type="EMBL" id="MFD1657468.1"/>
    </source>
</evidence>
<comment type="caution">
    <text evidence="1">The sequence shown here is derived from an EMBL/GenBank/DDBJ whole genome shotgun (WGS) entry which is preliminary data.</text>
</comment>
<keyword evidence="2" id="KW-1185">Reference proteome</keyword>
<dbReference type="EMBL" id="JBHUDX010000011">
    <property type="protein sequence ID" value="MFD1657468.1"/>
    <property type="molecule type" value="Genomic_DNA"/>
</dbReference>
<protein>
    <submittedName>
        <fullName evidence="1">Uncharacterized protein</fullName>
    </submittedName>
</protein>
<sequence>MTRKEIEEVARHAVSEQRIAQALEGIERRACRRWHRMRYGCYSDGELQAMRDELLDHAAALTMTDPQFGIPASRIVLRTAAEGVLGFLDLGCYPGGDQELAAWTDSVKGDNLPELFSFVNGIGRICGRCGRGGPCRLARGGAGAGGPDQDAEAEMSGRSGVPLLRKRVLLAE</sequence>
<proteinExistence type="predicted"/>
<organism evidence="1 2">
    <name type="scientific">Streptomyces caeni</name>
    <dbReference type="NCBI Taxonomy" id="2307231"/>
    <lineage>
        <taxon>Bacteria</taxon>
        <taxon>Bacillati</taxon>
        <taxon>Actinomycetota</taxon>
        <taxon>Actinomycetes</taxon>
        <taxon>Kitasatosporales</taxon>
        <taxon>Streptomycetaceae</taxon>
        <taxon>Streptomyces</taxon>
    </lineage>
</organism>
<gene>
    <name evidence="1" type="ORF">ACFSL4_04275</name>
</gene>